<name>A0ABV1RXS2_9BACT</name>
<accession>A0ABV1RXS2</accession>
<keyword evidence="4" id="KW-1185">Reference proteome</keyword>
<gene>
    <name evidence="3" type="ORF">ABS362_16560</name>
</gene>
<comment type="similarity">
    <text evidence="1">Belongs to the universal stress protein A family.</text>
</comment>
<dbReference type="EMBL" id="JBEOKT010000019">
    <property type="protein sequence ID" value="MER2999165.1"/>
    <property type="molecule type" value="Genomic_DNA"/>
</dbReference>
<dbReference type="RefSeq" id="WP_350413790.1">
    <property type="nucleotide sequence ID" value="NZ_JBEOKT010000019.1"/>
</dbReference>
<dbReference type="Pfam" id="PF00582">
    <property type="entry name" value="Usp"/>
    <property type="match status" value="2"/>
</dbReference>
<dbReference type="InterPro" id="IPR006016">
    <property type="entry name" value="UspA"/>
</dbReference>
<dbReference type="InterPro" id="IPR006015">
    <property type="entry name" value="Universal_stress_UspA"/>
</dbReference>
<organism evidence="3 4">
    <name type="scientific">Pontibacter populi</name>
    <dbReference type="NCBI Taxonomy" id="890055"/>
    <lineage>
        <taxon>Bacteria</taxon>
        <taxon>Pseudomonadati</taxon>
        <taxon>Bacteroidota</taxon>
        <taxon>Cytophagia</taxon>
        <taxon>Cytophagales</taxon>
        <taxon>Hymenobacteraceae</taxon>
        <taxon>Pontibacter</taxon>
    </lineage>
</organism>
<dbReference type="PANTHER" id="PTHR46268">
    <property type="entry name" value="STRESS RESPONSE PROTEIN NHAX"/>
    <property type="match status" value="1"/>
</dbReference>
<sequence length="281" mass="31801">MEKNLNILVPVDFTPVSFKALEFLNFLTQTIPVTAHLVHVMEVNTGDWAGATDMSDTADVKQLRAQEEKALKQFEELKQQVDFVFTTEILHGGLTTAIAKHAAKLHADLVLIGTEGADGWLEKVSGSEAQHVVRYTDIPVITVHQFASITPIRNILWVADFGAEKQPEQTIVTIKNLQRLFNAQLHLLQIVGKEDEYQETQINMRRFADNFDLQNYELHLHHNYKVPAGVRNFNELSAMDLVLIGTHGRKGISHLFYGSIAETLVNHCIRPLMTYHLKDQL</sequence>
<dbReference type="CDD" id="cd00293">
    <property type="entry name" value="USP-like"/>
    <property type="match status" value="1"/>
</dbReference>
<dbReference type="PANTHER" id="PTHR46268:SF6">
    <property type="entry name" value="UNIVERSAL STRESS PROTEIN UP12"/>
    <property type="match status" value="1"/>
</dbReference>
<dbReference type="PRINTS" id="PR01438">
    <property type="entry name" value="UNVRSLSTRESS"/>
</dbReference>
<evidence type="ECO:0000313" key="4">
    <source>
        <dbReference type="Proteomes" id="UP001476807"/>
    </source>
</evidence>
<reference evidence="3 4" key="1">
    <citation type="submission" date="2024-06" db="EMBL/GenBank/DDBJ databases">
        <title>Pontibacter populi HYL7-15.</title>
        <authorList>
            <person name="Kim M.K."/>
        </authorList>
    </citation>
    <scope>NUCLEOTIDE SEQUENCE [LARGE SCALE GENOMIC DNA]</scope>
    <source>
        <strain evidence="3 4">HYL7-15</strain>
    </source>
</reference>
<evidence type="ECO:0000256" key="1">
    <source>
        <dbReference type="ARBA" id="ARBA00008791"/>
    </source>
</evidence>
<dbReference type="Proteomes" id="UP001476807">
    <property type="component" value="Unassembled WGS sequence"/>
</dbReference>
<feature type="domain" description="UspA" evidence="2">
    <location>
        <begin position="6"/>
        <end position="144"/>
    </location>
</feature>
<protein>
    <submittedName>
        <fullName evidence="3">Universal stress protein</fullName>
    </submittedName>
</protein>
<dbReference type="SUPFAM" id="SSF52402">
    <property type="entry name" value="Adenine nucleotide alpha hydrolases-like"/>
    <property type="match status" value="2"/>
</dbReference>
<dbReference type="Gene3D" id="3.40.50.12370">
    <property type="match status" value="1"/>
</dbReference>
<feature type="domain" description="UspA" evidence="2">
    <location>
        <begin position="196"/>
        <end position="274"/>
    </location>
</feature>
<evidence type="ECO:0000313" key="3">
    <source>
        <dbReference type="EMBL" id="MER2999165.1"/>
    </source>
</evidence>
<proteinExistence type="inferred from homology"/>
<evidence type="ECO:0000259" key="2">
    <source>
        <dbReference type="Pfam" id="PF00582"/>
    </source>
</evidence>
<comment type="caution">
    <text evidence="3">The sequence shown here is derived from an EMBL/GenBank/DDBJ whole genome shotgun (WGS) entry which is preliminary data.</text>
</comment>